<feature type="compositionally biased region" description="Basic and acidic residues" evidence="1">
    <location>
        <begin position="29"/>
        <end position="45"/>
    </location>
</feature>
<proteinExistence type="predicted"/>
<organism evidence="2 3">
    <name type="scientific">Plakobranchus ocellatus</name>
    <dbReference type="NCBI Taxonomy" id="259542"/>
    <lineage>
        <taxon>Eukaryota</taxon>
        <taxon>Metazoa</taxon>
        <taxon>Spiralia</taxon>
        <taxon>Lophotrochozoa</taxon>
        <taxon>Mollusca</taxon>
        <taxon>Gastropoda</taxon>
        <taxon>Heterobranchia</taxon>
        <taxon>Euthyneura</taxon>
        <taxon>Panpulmonata</taxon>
        <taxon>Sacoglossa</taxon>
        <taxon>Placobranchoidea</taxon>
        <taxon>Plakobranchidae</taxon>
        <taxon>Plakobranchus</taxon>
    </lineage>
</organism>
<accession>A0AAV3YK94</accession>
<feature type="region of interest" description="Disordered" evidence="1">
    <location>
        <begin position="19"/>
        <end position="45"/>
    </location>
</feature>
<sequence>MISIEADLVQKSGLATSIGTVSQSGSLGTRDKGRDASQPRAGSDRRELGLLIRHALLPERNVQPAARVQTRVAHKSVGPG</sequence>
<protein>
    <submittedName>
        <fullName evidence="2">Uncharacterized protein</fullName>
    </submittedName>
</protein>
<reference evidence="2 3" key="1">
    <citation type="journal article" date="2021" name="Elife">
        <title>Chloroplast acquisition without the gene transfer in kleptoplastic sea slugs, Plakobranchus ocellatus.</title>
        <authorList>
            <person name="Maeda T."/>
            <person name="Takahashi S."/>
            <person name="Yoshida T."/>
            <person name="Shimamura S."/>
            <person name="Takaki Y."/>
            <person name="Nagai Y."/>
            <person name="Toyoda A."/>
            <person name="Suzuki Y."/>
            <person name="Arimoto A."/>
            <person name="Ishii H."/>
            <person name="Satoh N."/>
            <person name="Nishiyama T."/>
            <person name="Hasebe M."/>
            <person name="Maruyama T."/>
            <person name="Minagawa J."/>
            <person name="Obokata J."/>
            <person name="Shigenobu S."/>
        </authorList>
    </citation>
    <scope>NUCLEOTIDE SEQUENCE [LARGE SCALE GENOMIC DNA]</scope>
</reference>
<keyword evidence="3" id="KW-1185">Reference proteome</keyword>
<dbReference type="Proteomes" id="UP000735302">
    <property type="component" value="Unassembled WGS sequence"/>
</dbReference>
<evidence type="ECO:0000313" key="2">
    <source>
        <dbReference type="EMBL" id="GFN83311.1"/>
    </source>
</evidence>
<evidence type="ECO:0000256" key="1">
    <source>
        <dbReference type="SAM" id="MobiDB-lite"/>
    </source>
</evidence>
<dbReference type="EMBL" id="BLXT01001137">
    <property type="protein sequence ID" value="GFN83311.1"/>
    <property type="molecule type" value="Genomic_DNA"/>
</dbReference>
<name>A0AAV3YK94_9GAST</name>
<dbReference type="AlphaFoldDB" id="A0AAV3YK94"/>
<evidence type="ECO:0000313" key="3">
    <source>
        <dbReference type="Proteomes" id="UP000735302"/>
    </source>
</evidence>
<gene>
    <name evidence="2" type="ORF">PoB_000981700</name>
</gene>
<comment type="caution">
    <text evidence="2">The sequence shown here is derived from an EMBL/GenBank/DDBJ whole genome shotgun (WGS) entry which is preliminary data.</text>
</comment>